<proteinExistence type="inferred from homology"/>
<comment type="caution">
    <text evidence="3">The sequence shown here is derived from an EMBL/GenBank/DDBJ whole genome shotgun (WGS) entry which is preliminary data.</text>
</comment>
<evidence type="ECO:0000256" key="2">
    <source>
        <dbReference type="SAM" id="SignalP"/>
    </source>
</evidence>
<dbReference type="InterPro" id="IPR006311">
    <property type="entry name" value="TAT_signal"/>
</dbReference>
<dbReference type="PANTHER" id="PTHR42928">
    <property type="entry name" value="TRICARBOXYLATE-BINDING PROTEIN"/>
    <property type="match status" value="1"/>
</dbReference>
<dbReference type="InterPro" id="IPR005064">
    <property type="entry name" value="BUG"/>
</dbReference>
<dbReference type="CDD" id="cd07012">
    <property type="entry name" value="PBP2_Bug_TTT"/>
    <property type="match status" value="1"/>
</dbReference>
<reference evidence="3 4" key="1">
    <citation type="submission" date="2009-05" db="EMBL/GenBank/DDBJ databases">
        <title>The draft genome of Acidovorax delafieldii 2AN.</title>
        <authorList>
            <consortium name="US DOE Joint Genome Institute (JGI-PGF)"/>
            <person name="Lucas S."/>
            <person name="Copeland A."/>
            <person name="Lapidus A."/>
            <person name="Glavina del Rio T."/>
            <person name="Tice H."/>
            <person name="Bruce D."/>
            <person name="Goodwin L."/>
            <person name="Pitluck S."/>
            <person name="Larimer F."/>
            <person name="Land M.L."/>
            <person name="Hauser L."/>
            <person name="Shelobolina E.S."/>
            <person name="Picardal F."/>
            <person name="Roden E."/>
            <person name="Emerson D."/>
        </authorList>
    </citation>
    <scope>NUCLEOTIDE SEQUENCE [LARGE SCALE GENOMIC DNA]</scope>
    <source>
        <strain evidence="3 4">2AN</strain>
    </source>
</reference>
<dbReference type="EMBL" id="ACQT01000064">
    <property type="protein sequence ID" value="EER60277.1"/>
    <property type="molecule type" value="Genomic_DNA"/>
</dbReference>
<dbReference type="Gene3D" id="3.40.190.10">
    <property type="entry name" value="Periplasmic binding protein-like II"/>
    <property type="match status" value="1"/>
</dbReference>
<dbReference type="PANTHER" id="PTHR42928:SF5">
    <property type="entry name" value="BLR1237 PROTEIN"/>
    <property type="match status" value="1"/>
</dbReference>
<evidence type="ECO:0000313" key="4">
    <source>
        <dbReference type="Proteomes" id="UP000003856"/>
    </source>
</evidence>
<dbReference type="PATRIC" id="fig|573060.9.peg.2962"/>
<gene>
    <name evidence="3" type="ORF">AcdelDRAFT_2147</name>
</gene>
<keyword evidence="2" id="KW-0732">Signal</keyword>
<dbReference type="InterPro" id="IPR042100">
    <property type="entry name" value="Bug_dom1"/>
</dbReference>
<protein>
    <recommendedName>
        <fullName evidence="5">Extra-cytoplasmic solute receptor</fullName>
    </recommendedName>
</protein>
<dbReference type="Proteomes" id="UP000003856">
    <property type="component" value="Unassembled WGS sequence"/>
</dbReference>
<dbReference type="AlphaFoldDB" id="C5T5G7"/>
<sequence>MDYSRRSLLATAAFGAASALSPMAFAQAFPDKSKPIRAIAPFGAGTSADVLARAIARAMGELYGVNVVIDNRVGADGVIGVQAVKASPPDGYTVFITSLSTQVVNPHTFKKLPYDPMADLIPLAGVGKTALMLNMGPSTTFKTAREFIAAAKANPGKYTIGSGTATTRMAGEMFSRAAGVQTLSVPYKALVDAMTNLAGGQIDAVLVDAAVAGPFYKQGVRAVATTGATRPALMPQVPTLQEEGLSGFEVVGWFAAYAPAKTPPATVAVLRDMVSKAVKSKYVTDVYTNFSMEPLDFSGNELDAFQRAEFEKWGNAVQAAGLAGTL</sequence>
<evidence type="ECO:0008006" key="5">
    <source>
        <dbReference type="Google" id="ProtNLM"/>
    </source>
</evidence>
<dbReference type="PIRSF" id="PIRSF017082">
    <property type="entry name" value="YflP"/>
    <property type="match status" value="1"/>
</dbReference>
<name>C5T5G7_ACIDE</name>
<evidence type="ECO:0000313" key="3">
    <source>
        <dbReference type="EMBL" id="EER60277.1"/>
    </source>
</evidence>
<feature type="chain" id="PRO_5002957357" description="Extra-cytoplasmic solute receptor" evidence="2">
    <location>
        <begin position="27"/>
        <end position="326"/>
    </location>
</feature>
<accession>C5T5G7</accession>
<keyword evidence="4" id="KW-1185">Reference proteome</keyword>
<evidence type="ECO:0000256" key="1">
    <source>
        <dbReference type="ARBA" id="ARBA00006987"/>
    </source>
</evidence>
<organism evidence="3 4">
    <name type="scientific">Acidovorax delafieldii 2AN</name>
    <dbReference type="NCBI Taxonomy" id="573060"/>
    <lineage>
        <taxon>Bacteria</taxon>
        <taxon>Pseudomonadati</taxon>
        <taxon>Pseudomonadota</taxon>
        <taxon>Betaproteobacteria</taxon>
        <taxon>Burkholderiales</taxon>
        <taxon>Comamonadaceae</taxon>
        <taxon>Acidovorax</taxon>
    </lineage>
</organism>
<dbReference type="Pfam" id="PF03401">
    <property type="entry name" value="TctC"/>
    <property type="match status" value="1"/>
</dbReference>
<feature type="signal peptide" evidence="2">
    <location>
        <begin position="1"/>
        <end position="26"/>
    </location>
</feature>
<dbReference type="PROSITE" id="PS51318">
    <property type="entry name" value="TAT"/>
    <property type="match status" value="1"/>
</dbReference>
<dbReference type="OrthoDB" id="8678477at2"/>
<dbReference type="Gene3D" id="3.40.190.150">
    <property type="entry name" value="Bordetella uptake gene, domain 1"/>
    <property type="match status" value="1"/>
</dbReference>
<comment type="similarity">
    <text evidence="1">Belongs to the UPF0065 (bug) family.</text>
</comment>
<dbReference type="SUPFAM" id="SSF53850">
    <property type="entry name" value="Periplasmic binding protein-like II"/>
    <property type="match status" value="1"/>
</dbReference>
<dbReference type="RefSeq" id="WP_005796369.1">
    <property type="nucleotide sequence ID" value="NZ_ACQT01000064.1"/>
</dbReference>